<protein>
    <submittedName>
        <fullName evidence="3">2TM domain-containing protein</fullName>
    </submittedName>
</protein>
<proteinExistence type="predicted"/>
<feature type="domain" description="2TM" evidence="2">
    <location>
        <begin position="13"/>
        <end position="91"/>
    </location>
</feature>
<evidence type="ECO:0000256" key="1">
    <source>
        <dbReference type="SAM" id="Phobius"/>
    </source>
</evidence>
<evidence type="ECO:0000259" key="2">
    <source>
        <dbReference type="Pfam" id="PF13239"/>
    </source>
</evidence>
<organism evidence="3 4">
    <name type="scientific">Lutibacter oceani</name>
    <dbReference type="NCBI Taxonomy" id="1853311"/>
    <lineage>
        <taxon>Bacteria</taxon>
        <taxon>Pseudomonadati</taxon>
        <taxon>Bacteroidota</taxon>
        <taxon>Flavobacteriia</taxon>
        <taxon>Flavobacteriales</taxon>
        <taxon>Flavobacteriaceae</taxon>
        <taxon>Lutibacter</taxon>
    </lineage>
</organism>
<reference evidence="3 4" key="1">
    <citation type="submission" date="2018-08" db="EMBL/GenBank/DDBJ databases">
        <title>Genomic Encyclopedia of Type Strains, Phase III (KMG-III): the genomes of soil and plant-associated and newly described type strains.</title>
        <authorList>
            <person name="Whitman W."/>
        </authorList>
    </citation>
    <scope>NUCLEOTIDE SEQUENCE [LARGE SCALE GENOMIC DNA]</scope>
    <source>
        <strain evidence="3 4">325-5</strain>
    </source>
</reference>
<name>A0A3D9RRN7_9FLAO</name>
<dbReference type="InterPro" id="IPR025698">
    <property type="entry name" value="2TM_dom"/>
</dbReference>
<keyword evidence="1" id="KW-0812">Transmembrane</keyword>
<accession>A0A3D9RRN7</accession>
<dbReference type="RefSeq" id="WP_115882177.1">
    <property type="nucleotide sequence ID" value="NZ_QTTQ01000012.1"/>
</dbReference>
<dbReference type="Proteomes" id="UP000256429">
    <property type="component" value="Unassembled WGS sequence"/>
</dbReference>
<keyword evidence="4" id="KW-1185">Reference proteome</keyword>
<keyword evidence="1" id="KW-0472">Membrane</keyword>
<keyword evidence="1" id="KW-1133">Transmembrane helix</keyword>
<dbReference type="AlphaFoldDB" id="A0A3D9RRN7"/>
<dbReference type="OrthoDB" id="8965954at2"/>
<feature type="transmembrane region" description="Helical" evidence="1">
    <location>
        <begin position="21"/>
        <end position="44"/>
    </location>
</feature>
<dbReference type="EMBL" id="QTTQ01000012">
    <property type="protein sequence ID" value="REE79826.1"/>
    <property type="molecule type" value="Genomic_DNA"/>
</dbReference>
<comment type="caution">
    <text evidence="3">The sequence shown here is derived from an EMBL/GenBank/DDBJ whole genome shotgun (WGS) entry which is preliminary data.</text>
</comment>
<dbReference type="Pfam" id="PF13239">
    <property type="entry name" value="2TM"/>
    <property type="match status" value="1"/>
</dbReference>
<evidence type="ECO:0000313" key="4">
    <source>
        <dbReference type="Proteomes" id="UP000256429"/>
    </source>
</evidence>
<sequence length="99" mass="11978">MKKYYTEEDKYIRAKKKVDNIKGFYANLLAYCLVIPFLFFINYLTSPGYYWFWWPMMGWGIGIVLHAFGVFGHSIILGKDWEERKIKEIMDKDNNQKYE</sequence>
<gene>
    <name evidence="3" type="ORF">BX611_2724</name>
</gene>
<evidence type="ECO:0000313" key="3">
    <source>
        <dbReference type="EMBL" id="REE79826.1"/>
    </source>
</evidence>
<feature type="transmembrane region" description="Helical" evidence="1">
    <location>
        <begin position="56"/>
        <end position="77"/>
    </location>
</feature>